<evidence type="ECO:0000313" key="2">
    <source>
        <dbReference type="Proteomes" id="UP000027036"/>
    </source>
</evidence>
<dbReference type="InterPro" id="IPR006597">
    <property type="entry name" value="Sel1-like"/>
</dbReference>
<organism evidence="1 2">
    <name type="scientific">Glaesserella parasuis HPS10</name>
    <dbReference type="NCBI Taxonomy" id="1450514"/>
    <lineage>
        <taxon>Bacteria</taxon>
        <taxon>Pseudomonadati</taxon>
        <taxon>Pseudomonadota</taxon>
        <taxon>Gammaproteobacteria</taxon>
        <taxon>Pasteurellales</taxon>
        <taxon>Pasteurellaceae</taxon>
        <taxon>Glaesserella</taxon>
    </lineage>
</organism>
<name>A0A836MFK1_GLAPU</name>
<sequence>MSFIQKLGGLVFNHSVVKGIDNADQTTNKVVNDVYENGVIALANNRYEEALNLFKKASALGHVSAKYNAGLMLYNGLGDYNDFELAKKYFQEAKVLGHDKCDGYINFLNLADKCMDISISDEDCDTETMGALCSLAFKKMSISPDKQNGEFVYMAHHYLLRVINGREYLANAFIENEIGTMFINPNDHFTHFLKYKGIYNKGFSEVDYLNNDSLVSNYLDGILFDRVISFSNYKLDYSDLSYSRCCIVNEIMKKFPNKRFM</sequence>
<reference evidence="1 2" key="1">
    <citation type="submission" date="2014-02" db="EMBL/GenBank/DDBJ databases">
        <title>Comparative genomics of Haemophilus parasuis isolated from pig lungs.</title>
        <authorList>
            <person name="Kittichotirat W."/>
            <person name="Bumgarner R.E."/>
            <person name="Lawrence P."/>
        </authorList>
    </citation>
    <scope>NUCLEOTIDE SEQUENCE [LARGE SCALE GENOMIC DNA]</scope>
    <source>
        <strain evidence="1 2">HPS10</strain>
    </source>
</reference>
<accession>A0A836MFK1</accession>
<gene>
    <name evidence="1" type="ORF">HPS10_00715</name>
</gene>
<dbReference type="EMBL" id="JDSO01000009">
    <property type="protein sequence ID" value="KDB49180.1"/>
    <property type="molecule type" value="Genomic_DNA"/>
</dbReference>
<dbReference type="AlphaFoldDB" id="A0A836MFK1"/>
<comment type="caution">
    <text evidence="1">The sequence shown here is derived from an EMBL/GenBank/DDBJ whole genome shotgun (WGS) entry which is preliminary data.</text>
</comment>
<dbReference type="Proteomes" id="UP000027036">
    <property type="component" value="Unassembled WGS sequence"/>
</dbReference>
<protein>
    <recommendedName>
        <fullName evidence="3">Sel1 repeat family protein</fullName>
    </recommendedName>
</protein>
<dbReference type="InterPro" id="IPR011990">
    <property type="entry name" value="TPR-like_helical_dom_sf"/>
</dbReference>
<proteinExistence type="predicted"/>
<dbReference type="SMART" id="SM00671">
    <property type="entry name" value="SEL1"/>
    <property type="match status" value="1"/>
</dbReference>
<dbReference type="SUPFAM" id="SSF81901">
    <property type="entry name" value="HCP-like"/>
    <property type="match status" value="1"/>
</dbReference>
<evidence type="ECO:0000313" key="1">
    <source>
        <dbReference type="EMBL" id="KDB49180.1"/>
    </source>
</evidence>
<dbReference type="RefSeq" id="WP_035494247.1">
    <property type="nucleotide sequence ID" value="NZ_JDSO01000009.1"/>
</dbReference>
<evidence type="ECO:0008006" key="3">
    <source>
        <dbReference type="Google" id="ProtNLM"/>
    </source>
</evidence>
<dbReference type="Gene3D" id="1.25.40.10">
    <property type="entry name" value="Tetratricopeptide repeat domain"/>
    <property type="match status" value="1"/>
</dbReference>